<feature type="chain" id="PRO_5038428636" description="DUF881 domain-containing protein" evidence="3">
    <location>
        <begin position="30"/>
        <end position="246"/>
    </location>
</feature>
<dbReference type="KEGG" id="fwa:DCMF_11170"/>
<reference evidence="4 5" key="1">
    <citation type="submission" date="2016-10" db="EMBL/GenBank/DDBJ databases">
        <title>Complete Genome Sequence of Peptococcaceae strain DCMF.</title>
        <authorList>
            <person name="Edwards R.J."/>
            <person name="Holland S.I."/>
            <person name="Deshpande N.P."/>
            <person name="Wong Y.K."/>
            <person name="Ertan H."/>
            <person name="Manefield M."/>
            <person name="Russell T.L."/>
            <person name="Lee M.J."/>
        </authorList>
    </citation>
    <scope>NUCLEOTIDE SEQUENCE [LARGE SCALE GENOMIC DNA]</scope>
    <source>
        <strain evidence="4 5">DCMF</strain>
    </source>
</reference>
<sequence>MSNWKKYLPITIACILTGLLLASALRTQTAVQNTDKTSKNNTLIDIINNLESETKVLEETISSLRDQIEVIQKKDSSEGILVSVQNQVQQLRLQAGHTSVSGPGIIVVLDDNTAGAEAAKTNSPDLYDPEDYIVHDKNLLYLVSALRGQAEAIAINSQRLVATSDIRCVGTVIMVNSSRLAPPYQIKVIGDPRLLEAAVLNSDEYIYLKGKDMPITITKTDNIELPDFKGSNTINFAQPLKDGEGD</sequence>
<keyword evidence="2" id="KW-0175">Coiled coil</keyword>
<keyword evidence="5" id="KW-1185">Reference proteome</keyword>
<dbReference type="Proteomes" id="UP000323521">
    <property type="component" value="Chromosome"/>
</dbReference>
<evidence type="ECO:0000313" key="5">
    <source>
        <dbReference type="Proteomes" id="UP000323521"/>
    </source>
</evidence>
<evidence type="ECO:0008006" key="6">
    <source>
        <dbReference type="Google" id="ProtNLM"/>
    </source>
</evidence>
<dbReference type="InterPro" id="IPR010273">
    <property type="entry name" value="DUF881"/>
</dbReference>
<comment type="similarity">
    <text evidence="1">Belongs to the UPF0749 family.</text>
</comment>
<dbReference type="AlphaFoldDB" id="A0A3G1KRY4"/>
<evidence type="ECO:0000256" key="2">
    <source>
        <dbReference type="SAM" id="Coils"/>
    </source>
</evidence>
<dbReference type="EMBL" id="CP017634">
    <property type="protein sequence ID" value="ATW25252.1"/>
    <property type="molecule type" value="Genomic_DNA"/>
</dbReference>
<feature type="coiled-coil region" evidence="2">
    <location>
        <begin position="40"/>
        <end position="74"/>
    </location>
</feature>
<evidence type="ECO:0000256" key="1">
    <source>
        <dbReference type="ARBA" id="ARBA00009108"/>
    </source>
</evidence>
<dbReference type="RefSeq" id="WP_148134508.1">
    <property type="nucleotide sequence ID" value="NZ_CP017634.1"/>
</dbReference>
<keyword evidence="3" id="KW-0732">Signal</keyword>
<dbReference type="OrthoDB" id="9776196at2"/>
<gene>
    <name evidence="4" type="ORF">DCMF_11170</name>
</gene>
<dbReference type="PANTHER" id="PTHR37313:SF2">
    <property type="entry name" value="UPF0749 PROTEIN YLXX"/>
    <property type="match status" value="1"/>
</dbReference>
<feature type="signal peptide" evidence="3">
    <location>
        <begin position="1"/>
        <end position="29"/>
    </location>
</feature>
<proteinExistence type="inferred from homology"/>
<name>A0A3G1KRY4_FORW1</name>
<accession>A0A3G1KRY4</accession>
<organism evidence="4 5">
    <name type="scientific">Formimonas warabiya</name>
    <dbReference type="NCBI Taxonomy" id="1761012"/>
    <lineage>
        <taxon>Bacteria</taxon>
        <taxon>Bacillati</taxon>
        <taxon>Bacillota</taxon>
        <taxon>Clostridia</taxon>
        <taxon>Eubacteriales</taxon>
        <taxon>Peptococcaceae</taxon>
        <taxon>Candidatus Formimonas</taxon>
    </lineage>
</organism>
<dbReference type="Pfam" id="PF05949">
    <property type="entry name" value="DUF881"/>
    <property type="match status" value="1"/>
</dbReference>
<evidence type="ECO:0000313" key="4">
    <source>
        <dbReference type="EMBL" id="ATW25252.1"/>
    </source>
</evidence>
<evidence type="ECO:0000256" key="3">
    <source>
        <dbReference type="SAM" id="SignalP"/>
    </source>
</evidence>
<dbReference type="Gene3D" id="3.30.70.1880">
    <property type="entry name" value="Protein of unknown function DUF881"/>
    <property type="match status" value="1"/>
</dbReference>
<dbReference type="PANTHER" id="PTHR37313">
    <property type="entry name" value="UPF0749 PROTEIN RV1825"/>
    <property type="match status" value="1"/>
</dbReference>
<protein>
    <recommendedName>
        <fullName evidence="6">DUF881 domain-containing protein</fullName>
    </recommendedName>
</protein>